<dbReference type="PANTHER" id="PTHR21556">
    <property type="entry name" value="TRESLIN"/>
    <property type="match status" value="1"/>
</dbReference>
<feature type="compositionally biased region" description="Polar residues" evidence="1">
    <location>
        <begin position="1637"/>
        <end position="1650"/>
    </location>
</feature>
<dbReference type="GO" id="GO:0005634">
    <property type="term" value="C:nucleus"/>
    <property type="evidence" value="ECO:0007669"/>
    <property type="project" value="InterPro"/>
</dbReference>
<dbReference type="PANTHER" id="PTHR21556:SF2">
    <property type="entry name" value="TRESLIN"/>
    <property type="match status" value="1"/>
</dbReference>
<feature type="compositionally biased region" description="Basic and acidic residues" evidence="1">
    <location>
        <begin position="830"/>
        <end position="839"/>
    </location>
</feature>
<protein>
    <submittedName>
        <fullName evidence="6">Treslin</fullName>
    </submittedName>
</protein>
<feature type="region of interest" description="Disordered" evidence="1">
    <location>
        <begin position="1422"/>
        <end position="1456"/>
    </location>
</feature>
<feature type="region of interest" description="Disordered" evidence="1">
    <location>
        <begin position="551"/>
        <end position="578"/>
    </location>
</feature>
<dbReference type="FunCoup" id="A0A6J2ULG4">
    <property type="interactions" value="1535"/>
</dbReference>
<feature type="region of interest" description="Disordered" evidence="1">
    <location>
        <begin position="1324"/>
        <end position="1351"/>
    </location>
</feature>
<dbReference type="GO" id="GO:0003682">
    <property type="term" value="F:chromatin binding"/>
    <property type="evidence" value="ECO:0007669"/>
    <property type="project" value="TreeGrafter"/>
</dbReference>
<evidence type="ECO:0000259" key="4">
    <source>
        <dbReference type="Pfam" id="PF21855"/>
    </source>
</evidence>
<dbReference type="GO" id="GO:0006260">
    <property type="term" value="P:DNA replication"/>
    <property type="evidence" value="ECO:0007669"/>
    <property type="project" value="InterPro"/>
</dbReference>
<feature type="compositionally biased region" description="Polar residues" evidence="1">
    <location>
        <begin position="1176"/>
        <end position="1200"/>
    </location>
</feature>
<evidence type="ECO:0000259" key="3">
    <source>
        <dbReference type="Pfam" id="PF21854"/>
    </source>
</evidence>
<proteinExistence type="predicted"/>
<feature type="compositionally biased region" description="Polar residues" evidence="1">
    <location>
        <begin position="1796"/>
        <end position="1812"/>
    </location>
</feature>
<keyword evidence="5" id="KW-1185">Reference proteome</keyword>
<dbReference type="InParanoid" id="A0A6J2ULG4"/>
<accession>A0A6J2ULG4</accession>
<feature type="region of interest" description="Disordered" evidence="1">
    <location>
        <begin position="813"/>
        <end position="847"/>
    </location>
</feature>
<dbReference type="InterPro" id="IPR053920">
    <property type="entry name" value="Treslin_STD"/>
</dbReference>
<feature type="region of interest" description="Disordered" evidence="1">
    <location>
        <begin position="1495"/>
        <end position="1550"/>
    </location>
</feature>
<dbReference type="GO" id="GO:0007095">
    <property type="term" value="P:mitotic G2 DNA damage checkpoint signaling"/>
    <property type="evidence" value="ECO:0007669"/>
    <property type="project" value="TreeGrafter"/>
</dbReference>
<feature type="compositionally biased region" description="Basic residues" evidence="1">
    <location>
        <begin position="1833"/>
        <end position="1847"/>
    </location>
</feature>
<feature type="compositionally biased region" description="Polar residues" evidence="1">
    <location>
        <begin position="1754"/>
        <end position="1769"/>
    </location>
</feature>
<feature type="domain" description="Treslin N-terminal" evidence="3">
    <location>
        <begin position="4"/>
        <end position="206"/>
    </location>
</feature>
<dbReference type="Pfam" id="PF15292">
    <property type="entry name" value="Treslin_M"/>
    <property type="match status" value="1"/>
</dbReference>
<evidence type="ECO:0000259" key="2">
    <source>
        <dbReference type="Pfam" id="PF15292"/>
    </source>
</evidence>
<dbReference type="CTD" id="90381"/>
<feature type="domain" description="Treslin M" evidence="2">
    <location>
        <begin position="284"/>
        <end position="418"/>
    </location>
</feature>
<feature type="region of interest" description="Disordered" evidence="1">
    <location>
        <begin position="1169"/>
        <end position="1232"/>
    </location>
</feature>
<dbReference type="OrthoDB" id="5812172at2759"/>
<dbReference type="Pfam" id="PF21854">
    <property type="entry name" value="Treslin_N"/>
    <property type="match status" value="1"/>
</dbReference>
<evidence type="ECO:0000256" key="1">
    <source>
        <dbReference type="SAM" id="MobiDB-lite"/>
    </source>
</evidence>
<dbReference type="RefSeq" id="XP_030621135.1">
    <property type="nucleotide sequence ID" value="XM_030765275.1"/>
</dbReference>
<feature type="domain" description="Treslin STD" evidence="4">
    <location>
        <begin position="635"/>
        <end position="786"/>
    </location>
</feature>
<dbReference type="GeneID" id="115804780"/>
<feature type="compositionally biased region" description="Polar residues" evidence="1">
    <location>
        <begin position="1062"/>
        <end position="1075"/>
    </location>
</feature>
<feature type="region of interest" description="Disordered" evidence="1">
    <location>
        <begin position="1617"/>
        <end position="1684"/>
    </location>
</feature>
<feature type="region of interest" description="Disordered" evidence="1">
    <location>
        <begin position="916"/>
        <end position="948"/>
    </location>
</feature>
<dbReference type="Proteomes" id="UP000504632">
    <property type="component" value="Chromosome 2"/>
</dbReference>
<dbReference type="GO" id="GO:0030174">
    <property type="term" value="P:regulation of DNA-templated DNA replication initiation"/>
    <property type="evidence" value="ECO:0007669"/>
    <property type="project" value="TreeGrafter"/>
</dbReference>
<feature type="region of interest" description="Disordered" evidence="1">
    <location>
        <begin position="1062"/>
        <end position="1139"/>
    </location>
</feature>
<feature type="compositionally biased region" description="Polar residues" evidence="1">
    <location>
        <begin position="1436"/>
        <end position="1447"/>
    </location>
</feature>
<gene>
    <name evidence="6" type="primary">ticrr</name>
</gene>
<feature type="region of interest" description="Disordered" evidence="1">
    <location>
        <begin position="594"/>
        <end position="628"/>
    </location>
</feature>
<dbReference type="InterPro" id="IPR032746">
    <property type="entry name" value="Treslin_M"/>
</dbReference>
<dbReference type="GO" id="GO:0010212">
    <property type="term" value="P:response to ionizing radiation"/>
    <property type="evidence" value="ECO:0007669"/>
    <property type="project" value="InterPro"/>
</dbReference>
<feature type="compositionally biased region" description="Basic residues" evidence="1">
    <location>
        <begin position="560"/>
        <end position="577"/>
    </location>
</feature>
<feature type="compositionally biased region" description="Basic and acidic residues" evidence="1">
    <location>
        <begin position="1510"/>
        <end position="1519"/>
    </location>
</feature>
<feature type="compositionally biased region" description="Basic and acidic residues" evidence="1">
    <location>
        <begin position="613"/>
        <end position="623"/>
    </location>
</feature>
<dbReference type="InterPro" id="IPR053919">
    <property type="entry name" value="Treslin_N"/>
</dbReference>
<evidence type="ECO:0000313" key="5">
    <source>
        <dbReference type="Proteomes" id="UP000504632"/>
    </source>
</evidence>
<feature type="compositionally biased region" description="Basic and acidic residues" evidence="1">
    <location>
        <begin position="1086"/>
        <end position="1102"/>
    </location>
</feature>
<evidence type="ECO:0000313" key="6">
    <source>
        <dbReference type="RefSeq" id="XP_030621135.1"/>
    </source>
</evidence>
<dbReference type="InterPro" id="IPR026153">
    <property type="entry name" value="Treslin"/>
</dbReference>
<feature type="region of interest" description="Disordered" evidence="1">
    <location>
        <begin position="137"/>
        <end position="158"/>
    </location>
</feature>
<reference evidence="6" key="1">
    <citation type="submission" date="2025-08" db="UniProtKB">
        <authorList>
            <consortium name="RefSeq"/>
        </authorList>
    </citation>
    <scope>IDENTIFICATION</scope>
</reference>
<feature type="compositionally biased region" description="Polar residues" evidence="1">
    <location>
        <begin position="1337"/>
        <end position="1351"/>
    </location>
</feature>
<organism evidence="5 6">
    <name type="scientific">Chanos chanos</name>
    <name type="common">Milkfish</name>
    <name type="synonym">Mugil chanos</name>
    <dbReference type="NCBI Taxonomy" id="29144"/>
    <lineage>
        <taxon>Eukaryota</taxon>
        <taxon>Metazoa</taxon>
        <taxon>Chordata</taxon>
        <taxon>Craniata</taxon>
        <taxon>Vertebrata</taxon>
        <taxon>Euteleostomi</taxon>
        <taxon>Actinopterygii</taxon>
        <taxon>Neopterygii</taxon>
        <taxon>Teleostei</taxon>
        <taxon>Ostariophysi</taxon>
        <taxon>Gonorynchiformes</taxon>
        <taxon>Chanidae</taxon>
        <taxon>Chanos</taxon>
    </lineage>
</organism>
<feature type="compositionally biased region" description="Polar residues" evidence="1">
    <location>
        <begin position="1103"/>
        <end position="1130"/>
    </location>
</feature>
<dbReference type="Pfam" id="PF21855">
    <property type="entry name" value="Treslin_STD"/>
    <property type="match status" value="1"/>
</dbReference>
<feature type="region of interest" description="Disordered" evidence="1">
    <location>
        <begin position="1745"/>
        <end position="1847"/>
    </location>
</feature>
<dbReference type="GO" id="GO:0033314">
    <property type="term" value="P:mitotic DNA replication checkpoint signaling"/>
    <property type="evidence" value="ECO:0007669"/>
    <property type="project" value="InterPro"/>
</dbReference>
<sequence>MASHNVVFLIDVESRGIVNDTSGSSYFNNHHVKQCVLRILLNFAFKYGLEKVRWGYRFIHTRTVKSSTLITRGTDFKELTDKAFQDFEEELINKFNLRRKSSSLSKQQSSPAGILQNALKEIVLDFQWDRPDITSPTKPTVRLKRSSGSGKHVSAAEDDHSGLGENILFLLSECPRSMTELREFLSLTSGGSGRQKDLPELVLPKGLVDMLFLRKIVLHWINATLYSEVTGVSDTEGAEVIAERLRQVGGRVTPMCSFSLPLTCHEDHSGLNTVKAEGRGSCLADSIIDYILSPEETYRKSFPVFEGVLCFGTGEDAQSCPVSLEPVSCGQRCLLSPVTVTLRGVLQSLDTLSLIQVASGCWLLQCQNTGQSYALVHSLLKELSTQACYMMTDIRAGDLVCSALLSPLSSSVALLTLLQPVVTQEDQALTADLILPETVENSSDLPDVVSSVLGVMFNIMDNEKDDHSEPAESSVVPDWAGQELKQQSASVWSGLAQTWFPHSDASGVSCHLMESMRLLHAAPERGEEMGEGSSDTHPELISQLSELYQSCASEPSTSVRNKKRGTQRTPVRQKMKSMSRSLQMLNVARLNAMAQKTQADPGSSGLARGSEQPGKRRSGDRTKAGSSISRFKNEEDLFSHLKGSYQSAVADRDSSLLTQVHGLLSAVKTYLKSSQDQELLPIMERNLLKTSKCVRLSYGNTPDVGNKIRECKLQSLLRLELCRHMSSDGQVNADHVEEFVEEVADMLRIISLTKDPVYLTAFMQEEILPAYLNSIPKALAEVYHSLGTQLPEALVTALPSDFFSDDSVLKDGVSPNPSVPSVKNSQSSEVGEHLEELRNRSARKRRNGMITRHKSMTEASQALRQIEVPRKSTRLTKPKVCVPAEKTDLDQMPPQKQTAQEVTKVRRNLFNQEMLSPSKKTKLPRSQSVSVLEGNKKRKRSHVDDGKRHTLLTKKVSETPLHKQVSSRLLHRQMTGRRSDATNVCVVEESPVKPADLRRSPRIKNLTRRHSSFFYSSSQPRSRNLNRVLSSSQLTHSESKKGSYGVNVNVVRSPVRLLFGATQSPGCHSVSSQGTRTRRRSPLGFRHSDVFESPRKTSEKSSHGQYQSAAGSRTPKTPCSSARAQASPLSKSPGVVIGDSGMTLRGSPFRSPAWKSLVLETPHKASPLKSILKTPVKNSPNGSCGLQSPNTRTARKSVTWSPSPRKPRSERSGIPFKVPESPQALTRSSPRLLTPKKADSAFKYPTDMADVFKTLEKVPHREKNISPEIIQHKTPESPGLYGTQTETQTFPFQNANVAESPDYLSPPAPDIRTPSKSHRQMSSMLKCSGRTPVKDSTAVSPCKTRTPSTKCSSELQRPVNLLEGLSETKCLKSVAEEPYRQRLRSQSSGNLATDEVRLIESLPNQGMNILSPERHLKTADNLTPQGASVQGDGEGSTDSQGFESSQFSTTTTDEDSIDISEASVVKTQLTGGIKMNISFSRKASKVFEFIGKGESPVETTPSRSYGFRQTADRRQREAAARLGYSPGPPKFSTPRASGTPAQRRRPAAPNSLSYQVEMEMQASGLPKLKFKRTDSFNVGNGAVRATTPNATSAKASHIDSPLTLCAKHRDPSYLSPSLCTRGTPAKGTPGKGGTQTYICQSYTPTQVPSNASPPGPGDTAPWTPSPQRRGHSTPESLNSWPRKKRARMSVLWSKDQGMKGEPLSYGMEILEDPELEGVFRLQEVEELKESVPLRMGEKPLLRASRNHEKDQLGSPESMNWTETLGQHSGGSEHQRFVTPPNSKVKKPVSASGIIALTQSPLLYSGKTTTSERCTIDGTEPEVDTSPFSQPQKRTAHGRTYSRKRLLS</sequence>
<feature type="compositionally biased region" description="Low complexity" evidence="1">
    <location>
        <begin position="813"/>
        <end position="828"/>
    </location>
</feature>
<name>A0A6J2ULG4_CHACN</name>